<name>A0A6V8MTU2_9BACT</name>
<dbReference type="SUPFAM" id="SSF54001">
    <property type="entry name" value="Cysteine proteinases"/>
    <property type="match status" value="1"/>
</dbReference>
<dbReference type="RefSeq" id="WP_183345592.1">
    <property type="nucleotide sequence ID" value="NZ_BLXY01000001.1"/>
</dbReference>
<evidence type="ECO:0000313" key="2">
    <source>
        <dbReference type="EMBL" id="GFO63023.1"/>
    </source>
</evidence>
<protein>
    <submittedName>
        <fullName evidence="2">Uncharacterized protein</fullName>
    </submittedName>
</protein>
<sequence length="288" mass="30638">MKTLLLAVIALSLVAIPVSSRTASGASPGQVVAASYAPVLNTPDFAGSFSGKVQLDPCRGVRPIEFIALPGTLFTVEGEQEQNGVKVLRVTSNDYPYPSKTGLFVDARFVEPAGPAARERRPHLPEQAEIQKRLLAALGKPYVWGGNVKDGVPLLRRYYPQGDPLAGVDCSGLLYQATDGFTPRNTSTLTGYGQAVPVAGLSAEAIAGKLKPLDLLVWNGHVMVVLDGDSIIESRMGCGGKHSGVMITPKLELVRQIMKTRKPADSFPKGSAGAGSFVVRRWFPAGER</sequence>
<evidence type="ECO:0000313" key="3">
    <source>
        <dbReference type="Proteomes" id="UP000568888"/>
    </source>
</evidence>
<evidence type="ECO:0000256" key="1">
    <source>
        <dbReference type="SAM" id="SignalP"/>
    </source>
</evidence>
<dbReference type="EMBL" id="BLXY01000001">
    <property type="protein sequence ID" value="GFO63023.1"/>
    <property type="molecule type" value="Genomic_DNA"/>
</dbReference>
<dbReference type="InterPro" id="IPR038765">
    <property type="entry name" value="Papain-like_cys_pep_sf"/>
</dbReference>
<keyword evidence="1" id="KW-0732">Signal</keyword>
<reference evidence="3" key="1">
    <citation type="submission" date="2020-06" db="EMBL/GenBank/DDBJ databases">
        <title>Draft genomic sequecing of Geomonas sp. Red736.</title>
        <authorList>
            <person name="Itoh H."/>
            <person name="Xu Z.X."/>
            <person name="Ushijima N."/>
            <person name="Masuda Y."/>
            <person name="Shiratori Y."/>
            <person name="Senoo K."/>
        </authorList>
    </citation>
    <scope>NUCLEOTIDE SEQUENCE [LARGE SCALE GENOMIC DNA]</scope>
    <source>
        <strain evidence="3">Red736</strain>
    </source>
</reference>
<dbReference type="Gene3D" id="3.90.1720.10">
    <property type="entry name" value="endopeptidase domain like (from Nostoc punctiforme)"/>
    <property type="match status" value="1"/>
</dbReference>
<accession>A0A6V8MTU2</accession>
<gene>
    <name evidence="2" type="ORF">GMPD_09420</name>
</gene>
<proteinExistence type="predicted"/>
<feature type="signal peptide" evidence="1">
    <location>
        <begin position="1"/>
        <end position="20"/>
    </location>
</feature>
<dbReference type="AlphaFoldDB" id="A0A6V8MTU2"/>
<feature type="chain" id="PRO_5027958324" evidence="1">
    <location>
        <begin position="21"/>
        <end position="288"/>
    </location>
</feature>
<comment type="caution">
    <text evidence="2">The sequence shown here is derived from an EMBL/GenBank/DDBJ whole genome shotgun (WGS) entry which is preliminary data.</text>
</comment>
<organism evidence="2 3">
    <name type="scientific">Geomonas paludis</name>
    <dbReference type="NCBI Taxonomy" id="2740185"/>
    <lineage>
        <taxon>Bacteria</taxon>
        <taxon>Pseudomonadati</taxon>
        <taxon>Thermodesulfobacteriota</taxon>
        <taxon>Desulfuromonadia</taxon>
        <taxon>Geobacterales</taxon>
        <taxon>Geobacteraceae</taxon>
        <taxon>Geomonas</taxon>
    </lineage>
</organism>
<dbReference type="Proteomes" id="UP000568888">
    <property type="component" value="Unassembled WGS sequence"/>
</dbReference>